<name>A0A5C6U1K9_9BURK</name>
<feature type="compositionally biased region" description="Pro residues" evidence="1">
    <location>
        <begin position="75"/>
        <end position="85"/>
    </location>
</feature>
<feature type="compositionally biased region" description="Low complexity" evidence="1">
    <location>
        <begin position="99"/>
        <end position="130"/>
    </location>
</feature>
<evidence type="ECO:0000256" key="1">
    <source>
        <dbReference type="SAM" id="MobiDB-lite"/>
    </source>
</evidence>
<dbReference type="NCBIfam" id="TIGR03504">
    <property type="entry name" value="FimV_Cterm"/>
    <property type="match status" value="1"/>
</dbReference>
<feature type="region of interest" description="Disordered" evidence="1">
    <location>
        <begin position="1"/>
        <end position="87"/>
    </location>
</feature>
<evidence type="ECO:0000313" key="3">
    <source>
        <dbReference type="Proteomes" id="UP000321832"/>
    </source>
</evidence>
<keyword evidence="3" id="KW-1185">Reference proteome</keyword>
<gene>
    <name evidence="2" type="ORF">FSC37_13140</name>
</gene>
<proteinExistence type="predicted"/>
<feature type="compositionally biased region" description="Polar residues" evidence="1">
    <location>
        <begin position="40"/>
        <end position="52"/>
    </location>
</feature>
<comment type="caution">
    <text evidence="2">The sequence shown here is derived from an EMBL/GenBank/DDBJ whole genome shotgun (WGS) entry which is preliminary data.</text>
</comment>
<accession>A0A5C6U1K9</accession>
<sequence>MPQSVLPSPSQYGASALDTRPAPDAGVDLDLDIGADAPTSPVTPAPLQSTQPVAAAPQNDATLDFSAADLTLPDLSPPPAAPAPAPSVEFDLAGISLDLDLPGGDAPGAAAPAAGPITQPSGFGDSGLSGFDEDDAADPLSRKLELAEEFRQIGDMEGARDLLQEVVSKASGSLKSKAQGMLEQLG</sequence>
<dbReference type="InterPro" id="IPR038440">
    <property type="entry name" value="FimV_C_sf"/>
</dbReference>
<feature type="region of interest" description="Disordered" evidence="1">
    <location>
        <begin position="99"/>
        <end position="143"/>
    </location>
</feature>
<reference evidence="2 3" key="1">
    <citation type="submission" date="2019-08" db="EMBL/GenBank/DDBJ databases">
        <authorList>
            <person name="Khan S.A."/>
            <person name="Jeon C.O."/>
            <person name="Jeong S.E."/>
        </authorList>
    </citation>
    <scope>NUCLEOTIDE SEQUENCE [LARGE SCALE GENOMIC DNA]</scope>
    <source>
        <strain evidence="3">IMCC1728</strain>
    </source>
</reference>
<dbReference type="AlphaFoldDB" id="A0A5C6U1K9"/>
<dbReference type="Gene3D" id="1.20.58.2200">
    <property type="match status" value="1"/>
</dbReference>
<dbReference type="EMBL" id="VOPW01000001">
    <property type="protein sequence ID" value="TXC66450.1"/>
    <property type="molecule type" value="Genomic_DNA"/>
</dbReference>
<feature type="compositionally biased region" description="Polar residues" evidence="1">
    <location>
        <begin position="1"/>
        <end position="13"/>
    </location>
</feature>
<protein>
    <submittedName>
        <fullName evidence="2">Uncharacterized protein</fullName>
    </submittedName>
</protein>
<dbReference type="InterPro" id="IPR020011">
    <property type="entry name" value="FimV_C"/>
</dbReference>
<dbReference type="Proteomes" id="UP000321832">
    <property type="component" value="Unassembled WGS sequence"/>
</dbReference>
<organism evidence="2 3">
    <name type="scientific">Piscinibacter aquaticus</name>
    <dbReference type="NCBI Taxonomy" id="392597"/>
    <lineage>
        <taxon>Bacteria</taxon>
        <taxon>Pseudomonadati</taxon>
        <taxon>Pseudomonadota</taxon>
        <taxon>Betaproteobacteria</taxon>
        <taxon>Burkholderiales</taxon>
        <taxon>Sphaerotilaceae</taxon>
        <taxon>Piscinibacter</taxon>
    </lineage>
</organism>
<evidence type="ECO:0000313" key="2">
    <source>
        <dbReference type="EMBL" id="TXC66450.1"/>
    </source>
</evidence>